<reference evidence="1" key="1">
    <citation type="submission" date="2022-02" db="EMBL/GenBank/DDBJ databases">
        <title>Plant Genome Project.</title>
        <authorList>
            <person name="Zhang R.-G."/>
        </authorList>
    </citation>
    <scope>NUCLEOTIDE SEQUENCE</scope>
    <source>
        <strain evidence="1">AT1</strain>
    </source>
</reference>
<sequence>MSQTLKAHPFSLSLHCPSTAKRPCCSPPSDPLVVTASPRVSISKRDSKDRLLELFLGLADSTSTLSLDLSVDHLLESRPCNSDENGMIEQAMKMGSVLLEASKRSARKRATMHNAVVWALPPGLTTKIRVDLFIFWGVRFGFRLFVRLEYTKLFDGLPGTLDMESTIVIKLEACSALIMLLKSLKTTDTACGLYMIVPLLLFCLVNWKVSCVGRRLMGYLGNKGFVSVSMYLHETSFCFLCSQLLPLASTLLTLMLALRNCIDKSVAKVV</sequence>
<keyword evidence="2" id="KW-1185">Reference proteome</keyword>
<dbReference type="Proteomes" id="UP001062846">
    <property type="component" value="Chromosome 10"/>
</dbReference>
<evidence type="ECO:0000313" key="1">
    <source>
        <dbReference type="EMBL" id="KAI8535285.1"/>
    </source>
</evidence>
<dbReference type="EMBL" id="CM046397">
    <property type="protein sequence ID" value="KAI8535285.1"/>
    <property type="molecule type" value="Genomic_DNA"/>
</dbReference>
<accession>A0ACC0M2V0</accession>
<name>A0ACC0M2V0_RHOML</name>
<organism evidence="1 2">
    <name type="scientific">Rhododendron molle</name>
    <name type="common">Chinese azalea</name>
    <name type="synonym">Azalea mollis</name>
    <dbReference type="NCBI Taxonomy" id="49168"/>
    <lineage>
        <taxon>Eukaryota</taxon>
        <taxon>Viridiplantae</taxon>
        <taxon>Streptophyta</taxon>
        <taxon>Embryophyta</taxon>
        <taxon>Tracheophyta</taxon>
        <taxon>Spermatophyta</taxon>
        <taxon>Magnoliopsida</taxon>
        <taxon>eudicotyledons</taxon>
        <taxon>Gunneridae</taxon>
        <taxon>Pentapetalae</taxon>
        <taxon>asterids</taxon>
        <taxon>Ericales</taxon>
        <taxon>Ericaceae</taxon>
        <taxon>Ericoideae</taxon>
        <taxon>Rhodoreae</taxon>
        <taxon>Rhododendron</taxon>
    </lineage>
</organism>
<gene>
    <name evidence="1" type="ORF">RHMOL_Rhmol10G0161900</name>
</gene>
<proteinExistence type="predicted"/>
<evidence type="ECO:0000313" key="2">
    <source>
        <dbReference type="Proteomes" id="UP001062846"/>
    </source>
</evidence>
<protein>
    <submittedName>
        <fullName evidence="1">Uncharacterized protein</fullName>
    </submittedName>
</protein>
<comment type="caution">
    <text evidence="1">The sequence shown here is derived from an EMBL/GenBank/DDBJ whole genome shotgun (WGS) entry which is preliminary data.</text>
</comment>